<evidence type="ECO:0000313" key="2">
    <source>
        <dbReference type="Proteomes" id="UP000198598"/>
    </source>
</evidence>
<reference evidence="1 2" key="1">
    <citation type="submission" date="2016-10" db="EMBL/GenBank/DDBJ databases">
        <authorList>
            <person name="de Groot N.N."/>
        </authorList>
    </citation>
    <scope>NUCLEOTIDE SEQUENCE [LARGE SCALE GENOMIC DNA]</scope>
    <source>
        <strain evidence="1 2">DSM 26130</strain>
    </source>
</reference>
<dbReference type="AlphaFoldDB" id="A0A1I1W1E3"/>
<dbReference type="RefSeq" id="WP_093829425.1">
    <property type="nucleotide sequence ID" value="NZ_FOLQ01000008.1"/>
</dbReference>
<name>A0A1I1W1E3_9BACT</name>
<sequence length="102" mass="11645">MDNKQIKRKILTEYKALLTLKFDSPEVIKDKLKLLGEHIHQLTSPVQEENDTYRKAAILIKEAQTTEYVGFIDALTDDDKEQALAVLKQKASAACQLLHIHE</sequence>
<dbReference type="EMBL" id="FOLQ01000008">
    <property type="protein sequence ID" value="SFD88987.1"/>
    <property type="molecule type" value="Genomic_DNA"/>
</dbReference>
<dbReference type="OrthoDB" id="963317at2"/>
<organism evidence="1 2">
    <name type="scientific">Spirosoma endophyticum</name>
    <dbReference type="NCBI Taxonomy" id="662367"/>
    <lineage>
        <taxon>Bacteria</taxon>
        <taxon>Pseudomonadati</taxon>
        <taxon>Bacteroidota</taxon>
        <taxon>Cytophagia</taxon>
        <taxon>Cytophagales</taxon>
        <taxon>Cytophagaceae</taxon>
        <taxon>Spirosoma</taxon>
    </lineage>
</organism>
<accession>A0A1I1W1E3</accession>
<keyword evidence="2" id="KW-1185">Reference proteome</keyword>
<dbReference type="Proteomes" id="UP000198598">
    <property type="component" value="Unassembled WGS sequence"/>
</dbReference>
<evidence type="ECO:0000313" key="1">
    <source>
        <dbReference type="EMBL" id="SFD88987.1"/>
    </source>
</evidence>
<gene>
    <name evidence="1" type="ORF">SAMN05216167_10889</name>
</gene>
<proteinExistence type="predicted"/>
<protein>
    <submittedName>
        <fullName evidence="1">Uncharacterized protein</fullName>
    </submittedName>
</protein>